<proteinExistence type="predicted"/>
<reference evidence="1" key="1">
    <citation type="journal article" date="2021" name="Proc. Natl. Acad. Sci. U.S.A.">
        <title>A Catalog of Tens of Thousands of Viruses from Human Metagenomes Reveals Hidden Associations with Chronic Diseases.</title>
        <authorList>
            <person name="Tisza M.J."/>
            <person name="Buck C.B."/>
        </authorList>
    </citation>
    <scope>NUCLEOTIDE SEQUENCE</scope>
    <source>
        <strain evidence="1">CtJ3t72</strain>
    </source>
</reference>
<evidence type="ECO:0000313" key="1">
    <source>
        <dbReference type="EMBL" id="DAE20631.1"/>
    </source>
</evidence>
<sequence>MRQLLSTGVLILLILGIIYVSFDTIQGILGIY</sequence>
<organism evidence="1">
    <name type="scientific">Siphoviridae sp. ctJ3t72</name>
    <dbReference type="NCBI Taxonomy" id="2826240"/>
    <lineage>
        <taxon>Viruses</taxon>
        <taxon>Duplodnaviria</taxon>
        <taxon>Heunggongvirae</taxon>
        <taxon>Uroviricota</taxon>
        <taxon>Caudoviricetes</taxon>
    </lineage>
</organism>
<name>A0A8S5QMY3_9CAUD</name>
<dbReference type="EMBL" id="BK015698">
    <property type="protein sequence ID" value="DAE20631.1"/>
    <property type="molecule type" value="Genomic_DNA"/>
</dbReference>
<protein>
    <submittedName>
        <fullName evidence="1">Uncharacterized protein</fullName>
    </submittedName>
</protein>
<accession>A0A8S5QMY3</accession>